<organism evidence="4 5">
    <name type="scientific">Parastrongyloides trichosuri</name>
    <name type="common">Possum-specific nematode worm</name>
    <dbReference type="NCBI Taxonomy" id="131310"/>
    <lineage>
        <taxon>Eukaryota</taxon>
        <taxon>Metazoa</taxon>
        <taxon>Ecdysozoa</taxon>
        <taxon>Nematoda</taxon>
        <taxon>Chromadorea</taxon>
        <taxon>Rhabditida</taxon>
        <taxon>Tylenchina</taxon>
        <taxon>Panagrolaimomorpha</taxon>
        <taxon>Strongyloidoidea</taxon>
        <taxon>Strongyloididae</taxon>
        <taxon>Parastrongyloides</taxon>
    </lineage>
</organism>
<evidence type="ECO:0000256" key="3">
    <source>
        <dbReference type="SAM" id="Phobius"/>
    </source>
</evidence>
<dbReference type="Gene3D" id="1.20.5.320">
    <property type="entry name" value="6-Phosphogluconate Dehydrogenase, domain 3"/>
    <property type="match status" value="1"/>
</dbReference>
<evidence type="ECO:0000256" key="2">
    <source>
        <dbReference type="SAM" id="MobiDB-lite"/>
    </source>
</evidence>
<keyword evidence="3" id="KW-0472">Membrane</keyword>
<evidence type="ECO:0000313" key="5">
    <source>
        <dbReference type="WBParaSite" id="PTRK_0000864100.1"/>
    </source>
</evidence>
<feature type="transmembrane region" description="Helical" evidence="3">
    <location>
        <begin position="12"/>
        <end position="31"/>
    </location>
</feature>
<feature type="region of interest" description="Disordered" evidence="2">
    <location>
        <begin position="151"/>
        <end position="326"/>
    </location>
</feature>
<evidence type="ECO:0000256" key="1">
    <source>
        <dbReference type="ARBA" id="ARBA00022737"/>
    </source>
</evidence>
<keyword evidence="4" id="KW-1185">Reference proteome</keyword>
<dbReference type="STRING" id="131310.A0A0N4ZKK8"/>
<dbReference type="Pfam" id="PF01391">
    <property type="entry name" value="Collagen"/>
    <property type="match status" value="2"/>
</dbReference>
<keyword evidence="1" id="KW-0677">Repeat</keyword>
<dbReference type="PANTHER" id="PTHR24637:SF421">
    <property type="entry name" value="CUTICLE COLLAGEN DPY-2"/>
    <property type="match status" value="1"/>
</dbReference>
<feature type="compositionally biased region" description="Low complexity" evidence="2">
    <location>
        <begin position="249"/>
        <end position="258"/>
    </location>
</feature>
<accession>A0A0N4ZKK8</accession>
<keyword evidence="3" id="KW-0812">Transmembrane</keyword>
<proteinExistence type="predicted"/>
<reference evidence="5" key="1">
    <citation type="submission" date="2017-02" db="UniProtKB">
        <authorList>
            <consortium name="WormBaseParasite"/>
        </authorList>
    </citation>
    <scope>IDENTIFICATION</scope>
</reference>
<feature type="compositionally biased region" description="Polar residues" evidence="2">
    <location>
        <begin position="125"/>
        <end position="137"/>
    </location>
</feature>
<dbReference type="WBParaSite" id="PTRK_0000864100.1">
    <property type="protein sequence ID" value="PTRK_0000864100.1"/>
    <property type="gene ID" value="PTRK_0000864100"/>
</dbReference>
<dbReference type="PANTHER" id="PTHR24637">
    <property type="entry name" value="COLLAGEN"/>
    <property type="match status" value="1"/>
</dbReference>
<dbReference type="AlphaFoldDB" id="A0A0N4ZKK8"/>
<dbReference type="Proteomes" id="UP000038045">
    <property type="component" value="Unplaced"/>
</dbReference>
<evidence type="ECO:0000313" key="4">
    <source>
        <dbReference type="Proteomes" id="UP000038045"/>
    </source>
</evidence>
<protein>
    <submittedName>
        <fullName evidence="5">Col_cuticle_N domain-containing protein</fullName>
    </submittedName>
</protein>
<sequence length="326" mass="32793">MDYSIKRQLSLATGLSIISFSLLFIGVPMVINDISNFENHVTHSRESYISLSNNMWEELMSQNVIIRKARASAAVKRQAYGPAGVEEVQPKKKENECPAGPPGPKGPPGDKGEDGAPGIDGINGIQHSSGDIASDSGNGYEESVVAQTCVSCPRGPPGLPGYKGKKGPRGQKGDKGAPGAPGRDGEIGDSGPEGEPGLPGNAGETGPIGEPGADAQGYAKGPPGPKGPPGTVGEVGEEGMPGERGDDGATGAAGAPGDAGPPGNPGKDGMPGLRGPVGNNGIDAEYCPCPDRSKGNSKQSVGVESGYSASLPENVAPPASAPYKSH</sequence>
<keyword evidence="3" id="KW-1133">Transmembrane helix</keyword>
<name>A0A0N4ZKK8_PARTI</name>
<feature type="region of interest" description="Disordered" evidence="2">
    <location>
        <begin position="80"/>
        <end position="139"/>
    </location>
</feature>
<dbReference type="InterPro" id="IPR008160">
    <property type="entry name" value="Collagen"/>
</dbReference>